<keyword evidence="8" id="KW-0969">Cilium</keyword>
<dbReference type="PRINTS" id="PR01010">
    <property type="entry name" value="FLGPRINGFLGI"/>
</dbReference>
<dbReference type="OrthoDB" id="9786431at2"/>
<evidence type="ECO:0000256" key="4">
    <source>
        <dbReference type="ARBA" id="ARBA00011439"/>
    </source>
</evidence>
<evidence type="ECO:0000313" key="8">
    <source>
        <dbReference type="EMBL" id="ABJ90682.1"/>
    </source>
</evidence>
<dbReference type="PANTHER" id="PTHR30381">
    <property type="entry name" value="FLAGELLAR P-RING PERIPLASMIC PROTEIN FLGI"/>
    <property type="match status" value="1"/>
</dbReference>
<keyword evidence="6" id="KW-0975">Bacterial flagellum</keyword>
<keyword evidence="8" id="KW-0282">Flagellum</keyword>
<dbReference type="eggNOG" id="COG1706">
    <property type="taxonomic scope" value="Bacteria"/>
</dbReference>
<accession>Q057L7</accession>
<comment type="subunit">
    <text evidence="4">The basal body constitutes a major portion of the flagellar organelle and consists of four rings (L,P,S, and M) mounted on a central rod.</text>
</comment>
<protein>
    <submittedName>
        <fullName evidence="8">Flagellar P-ring protein</fullName>
    </submittedName>
</protein>
<evidence type="ECO:0000313" key="9">
    <source>
        <dbReference type="Proteomes" id="UP000000669"/>
    </source>
</evidence>
<keyword evidence="7" id="KW-0812">Transmembrane</keyword>
<comment type="similarity">
    <text evidence="3">Belongs to the FlgI family.</text>
</comment>
<evidence type="ECO:0000256" key="3">
    <source>
        <dbReference type="ARBA" id="ARBA00008994"/>
    </source>
</evidence>
<dbReference type="GO" id="GO:0009428">
    <property type="term" value="C:bacterial-type flagellum basal body, distal rod, P ring"/>
    <property type="evidence" value="ECO:0007669"/>
    <property type="project" value="InterPro"/>
</dbReference>
<keyword evidence="8" id="KW-0966">Cell projection</keyword>
<dbReference type="AlphaFoldDB" id="Q057L7"/>
<dbReference type="HOGENOM" id="CLU_1088492_0_0_6"/>
<proteinExistence type="inferred from homology"/>
<gene>
    <name evidence="8" type="primary">flgI</name>
    <name evidence="8" type="ordered locus">BCc_213</name>
</gene>
<dbReference type="EMBL" id="CP000263">
    <property type="protein sequence ID" value="ABJ90682.1"/>
    <property type="molecule type" value="Genomic_DNA"/>
</dbReference>
<keyword evidence="7" id="KW-1133">Transmembrane helix</keyword>
<dbReference type="GO" id="GO:0030288">
    <property type="term" value="C:outer membrane-bounded periplasmic space"/>
    <property type="evidence" value="ECO:0007669"/>
    <property type="project" value="InterPro"/>
</dbReference>
<keyword evidence="7" id="KW-0472">Membrane</keyword>
<reference evidence="8 9" key="1">
    <citation type="journal article" date="2006" name="Science">
        <title>A small microbial genome: the end of a long symbiotic relationship?</title>
        <authorList>
            <person name="Perez-Brocal V."/>
            <person name="Gil R."/>
            <person name="Ramos S."/>
            <person name="Lamelas A."/>
            <person name="Postigo M."/>
            <person name="Michelena J.M."/>
            <person name="Silva F.J."/>
            <person name="Moya A."/>
            <person name="Latorre A."/>
        </authorList>
    </citation>
    <scope>NUCLEOTIDE SEQUENCE [LARGE SCALE GENOMIC DNA]</scope>
    <source>
        <strain evidence="9">Cc</strain>
    </source>
</reference>
<dbReference type="RefSeq" id="WP_011672601.1">
    <property type="nucleotide sequence ID" value="NC_008513.1"/>
</dbReference>
<comment type="function">
    <text evidence="1">Assembles around the rod to form the L-ring and probably protects the motor/basal body from shearing forces during rotation.</text>
</comment>
<evidence type="ECO:0000256" key="2">
    <source>
        <dbReference type="ARBA" id="ARBA00004117"/>
    </source>
</evidence>
<keyword evidence="5" id="KW-0732">Signal</keyword>
<dbReference type="InterPro" id="IPR001782">
    <property type="entry name" value="Flag_FlgI"/>
</dbReference>
<dbReference type="GO" id="GO:0071973">
    <property type="term" value="P:bacterial-type flagellum-dependent cell motility"/>
    <property type="evidence" value="ECO:0007669"/>
    <property type="project" value="InterPro"/>
</dbReference>
<comment type="subcellular location">
    <subcellularLocation>
        <location evidence="2">Bacterial flagellum basal body</location>
    </subcellularLocation>
</comment>
<evidence type="ECO:0000256" key="1">
    <source>
        <dbReference type="ARBA" id="ARBA00002591"/>
    </source>
</evidence>
<dbReference type="Pfam" id="PF02119">
    <property type="entry name" value="FlgI"/>
    <property type="match status" value="1"/>
</dbReference>
<organism evidence="8 9">
    <name type="scientific">Buchnera aphidicola subsp. Cinara cedri (strain Cc)</name>
    <dbReference type="NCBI Taxonomy" id="372461"/>
    <lineage>
        <taxon>Bacteria</taxon>
        <taxon>Pseudomonadati</taxon>
        <taxon>Pseudomonadota</taxon>
        <taxon>Gammaproteobacteria</taxon>
        <taxon>Enterobacterales</taxon>
        <taxon>Erwiniaceae</taxon>
        <taxon>Buchnera</taxon>
    </lineage>
</organism>
<evidence type="ECO:0000256" key="5">
    <source>
        <dbReference type="ARBA" id="ARBA00022729"/>
    </source>
</evidence>
<dbReference type="PANTHER" id="PTHR30381:SF0">
    <property type="entry name" value="FLAGELLAR P-RING PROTEIN"/>
    <property type="match status" value="1"/>
</dbReference>
<keyword evidence="9" id="KW-1185">Reference proteome</keyword>
<evidence type="ECO:0000256" key="6">
    <source>
        <dbReference type="ARBA" id="ARBA00023143"/>
    </source>
</evidence>
<feature type="transmembrane region" description="Helical" evidence="7">
    <location>
        <begin position="7"/>
        <end position="26"/>
    </location>
</feature>
<dbReference type="KEGG" id="bcc:BCc_213"/>
<name>Q057L7_BUCCC</name>
<evidence type="ECO:0000256" key="7">
    <source>
        <dbReference type="SAM" id="Phobius"/>
    </source>
</evidence>
<dbReference type="Proteomes" id="UP000000669">
    <property type="component" value="Chromosome"/>
</dbReference>
<sequence>MNILYKFRYIIIFIYIILINISYVSAEKINNLVYIKGSKDIQLIGYGLVVGLNGTGDQTLQTPFTYQSLNNMLIKFGLHTKNSKSIQTRNTAAVIVTAIISPFDCIGKKIDITVSSIGNATSLTGGTLLMTPLKNIDKKICAIAQGNILIKKKIKNKENNPNRKKIINGAILEKSISNNIYKNNNGKIFLKLIKKNKKILKKILKKINYYYPNIAYLIDKKTIKLYLPKKKNLQEKILRNILNVSISMKNKKFNYIKKNNQKKIKIFGNIYFH</sequence>
<dbReference type="STRING" id="372461.BCc_213"/>
<dbReference type="GO" id="GO:0005198">
    <property type="term" value="F:structural molecule activity"/>
    <property type="evidence" value="ECO:0007669"/>
    <property type="project" value="InterPro"/>
</dbReference>